<accession>A0A9P1A0F5</accession>
<dbReference type="Pfam" id="PF00646">
    <property type="entry name" value="F-box"/>
    <property type="match status" value="1"/>
</dbReference>
<evidence type="ECO:0000259" key="1">
    <source>
        <dbReference type="SMART" id="SM00256"/>
    </source>
</evidence>
<dbReference type="SMART" id="SM00256">
    <property type="entry name" value="FBOX"/>
    <property type="match status" value="1"/>
</dbReference>
<dbReference type="EMBL" id="CAMAPE010000073">
    <property type="protein sequence ID" value="CAH9117077.1"/>
    <property type="molecule type" value="Genomic_DNA"/>
</dbReference>
<gene>
    <name evidence="2" type="ORF">CEURO_LOCUS21399</name>
</gene>
<dbReference type="SUPFAM" id="SSF81383">
    <property type="entry name" value="F-box domain"/>
    <property type="match status" value="1"/>
</dbReference>
<dbReference type="PANTHER" id="PTHR31672:SF9">
    <property type="entry name" value="F-BOX DOMAIN-CONTAINING PROTEIN"/>
    <property type="match status" value="1"/>
</dbReference>
<dbReference type="InterPro" id="IPR036047">
    <property type="entry name" value="F-box-like_dom_sf"/>
</dbReference>
<dbReference type="InterPro" id="IPR001810">
    <property type="entry name" value="F-box_dom"/>
</dbReference>
<feature type="domain" description="F-box" evidence="1">
    <location>
        <begin position="1"/>
        <end position="40"/>
    </location>
</feature>
<proteinExistence type="predicted"/>
<dbReference type="Proteomes" id="UP001152484">
    <property type="component" value="Unassembled WGS sequence"/>
</dbReference>
<dbReference type="AlphaFoldDB" id="A0A9P1A0F5"/>
<name>A0A9P1A0F5_CUSEU</name>
<dbReference type="PANTHER" id="PTHR31672">
    <property type="entry name" value="BNACNNG10540D PROTEIN"/>
    <property type="match status" value="1"/>
</dbReference>
<keyword evidence="3" id="KW-1185">Reference proteome</keyword>
<organism evidence="2 3">
    <name type="scientific">Cuscuta europaea</name>
    <name type="common">European dodder</name>
    <dbReference type="NCBI Taxonomy" id="41803"/>
    <lineage>
        <taxon>Eukaryota</taxon>
        <taxon>Viridiplantae</taxon>
        <taxon>Streptophyta</taxon>
        <taxon>Embryophyta</taxon>
        <taxon>Tracheophyta</taxon>
        <taxon>Spermatophyta</taxon>
        <taxon>Magnoliopsida</taxon>
        <taxon>eudicotyledons</taxon>
        <taxon>Gunneridae</taxon>
        <taxon>Pentapetalae</taxon>
        <taxon>asterids</taxon>
        <taxon>lamiids</taxon>
        <taxon>Solanales</taxon>
        <taxon>Convolvulaceae</taxon>
        <taxon>Cuscuteae</taxon>
        <taxon>Cuscuta</taxon>
        <taxon>Cuscuta subgen. Cuscuta</taxon>
    </lineage>
</organism>
<dbReference type="OrthoDB" id="1533516at2759"/>
<evidence type="ECO:0000313" key="2">
    <source>
        <dbReference type="EMBL" id="CAH9117077.1"/>
    </source>
</evidence>
<reference evidence="2" key="1">
    <citation type="submission" date="2022-07" db="EMBL/GenBank/DDBJ databases">
        <authorList>
            <person name="Macas J."/>
            <person name="Novak P."/>
            <person name="Neumann P."/>
        </authorList>
    </citation>
    <scope>NUCLEOTIDE SEQUENCE</scope>
</reference>
<dbReference type="InterPro" id="IPR056592">
    <property type="entry name" value="Beta-prop_At3g26010-like"/>
</dbReference>
<evidence type="ECO:0000313" key="3">
    <source>
        <dbReference type="Proteomes" id="UP001152484"/>
    </source>
</evidence>
<protein>
    <recommendedName>
        <fullName evidence="1">F-box domain-containing protein</fullName>
    </recommendedName>
</protein>
<comment type="caution">
    <text evidence="2">The sequence shown here is derived from an EMBL/GenBank/DDBJ whole genome shotgun (WGS) entry which is preliminary data.</text>
</comment>
<dbReference type="Pfam" id="PF24750">
    <property type="entry name" value="b-prop_At3g26010-like"/>
    <property type="match status" value="1"/>
</dbReference>
<dbReference type="InterPro" id="IPR050796">
    <property type="entry name" value="SCF_F-box_component"/>
</dbReference>
<sequence>MDEQIVARILVCLPPKSVYRFRAVSKSWNDLISHPFFIQRYGRQQRPGGGLGMLFGFCDSTLPSLSSQHPKSNLKSVIKILPLDIPSGRIIECKPQEQKLGLFINSSNGLILCCDTHYQPDTRLLGEFRVVNPFTKRSVSLPPPPSLPVNRYVSIGLMCEDNESELSAKYIVIRTDCLFVQREKDSLRIVTYSSNTGLWAPTKPKVITTGDPHSVFLKFPLVMNSVFHWYIYSDKLTLALYRPGPEEVIHIRGYDGIINDNHTFSAMTRSSIDDGDTLWFGCMEHETMRVFMLQNGNEDGRSIVLSNQEWVLKYVISRDCFWSELVLLSAPGIFLEGLLPIKNKKAPVALIRFQGHIQGMVFLYNLDTDSLQSVPYHGPSPTSEHWNGYHYIKNFRAVYPYLEASFLSSFAL</sequence>